<evidence type="ECO:0000256" key="6">
    <source>
        <dbReference type="SAM" id="MobiDB-lite"/>
    </source>
</evidence>
<accession>A0A9P4S3V6</accession>
<evidence type="ECO:0000256" key="1">
    <source>
        <dbReference type="ARBA" id="ARBA00022723"/>
    </source>
</evidence>
<evidence type="ECO:0000313" key="9">
    <source>
        <dbReference type="Proteomes" id="UP000799429"/>
    </source>
</evidence>
<dbReference type="SUPFAM" id="SSF57701">
    <property type="entry name" value="Zn2/Cys6 DNA-binding domain"/>
    <property type="match status" value="1"/>
</dbReference>
<feature type="compositionally biased region" description="Basic and acidic residues" evidence="6">
    <location>
        <begin position="167"/>
        <end position="178"/>
    </location>
</feature>
<keyword evidence="1" id="KW-0479">Metal-binding</keyword>
<dbReference type="GO" id="GO:0008270">
    <property type="term" value="F:zinc ion binding"/>
    <property type="evidence" value="ECO:0007669"/>
    <property type="project" value="InterPro"/>
</dbReference>
<dbReference type="InterPro" id="IPR013700">
    <property type="entry name" value="AflR"/>
</dbReference>
<dbReference type="SMART" id="SM00066">
    <property type="entry name" value="GAL4"/>
    <property type="match status" value="1"/>
</dbReference>
<organism evidence="8 9">
    <name type="scientific">Patellaria atrata CBS 101060</name>
    <dbReference type="NCBI Taxonomy" id="1346257"/>
    <lineage>
        <taxon>Eukaryota</taxon>
        <taxon>Fungi</taxon>
        <taxon>Dikarya</taxon>
        <taxon>Ascomycota</taxon>
        <taxon>Pezizomycotina</taxon>
        <taxon>Dothideomycetes</taxon>
        <taxon>Dothideomycetes incertae sedis</taxon>
        <taxon>Patellariales</taxon>
        <taxon>Patellariaceae</taxon>
        <taxon>Patellaria</taxon>
    </lineage>
</organism>
<evidence type="ECO:0000256" key="3">
    <source>
        <dbReference type="ARBA" id="ARBA00023125"/>
    </source>
</evidence>
<evidence type="ECO:0000313" key="8">
    <source>
        <dbReference type="EMBL" id="KAF2835763.1"/>
    </source>
</evidence>
<dbReference type="EMBL" id="MU006106">
    <property type="protein sequence ID" value="KAF2835763.1"/>
    <property type="molecule type" value="Genomic_DNA"/>
</dbReference>
<reference evidence="8" key="1">
    <citation type="journal article" date="2020" name="Stud. Mycol.">
        <title>101 Dothideomycetes genomes: a test case for predicting lifestyles and emergence of pathogens.</title>
        <authorList>
            <person name="Haridas S."/>
            <person name="Albert R."/>
            <person name="Binder M."/>
            <person name="Bloem J."/>
            <person name="Labutti K."/>
            <person name="Salamov A."/>
            <person name="Andreopoulos B."/>
            <person name="Baker S."/>
            <person name="Barry K."/>
            <person name="Bills G."/>
            <person name="Bluhm B."/>
            <person name="Cannon C."/>
            <person name="Castanera R."/>
            <person name="Culley D."/>
            <person name="Daum C."/>
            <person name="Ezra D."/>
            <person name="Gonzalez J."/>
            <person name="Henrissat B."/>
            <person name="Kuo A."/>
            <person name="Liang C."/>
            <person name="Lipzen A."/>
            <person name="Lutzoni F."/>
            <person name="Magnuson J."/>
            <person name="Mondo S."/>
            <person name="Nolan M."/>
            <person name="Ohm R."/>
            <person name="Pangilinan J."/>
            <person name="Park H.-J."/>
            <person name="Ramirez L."/>
            <person name="Alfaro M."/>
            <person name="Sun H."/>
            <person name="Tritt A."/>
            <person name="Yoshinaga Y."/>
            <person name="Zwiers L.-H."/>
            <person name="Turgeon B."/>
            <person name="Goodwin S."/>
            <person name="Spatafora J."/>
            <person name="Crous P."/>
            <person name="Grigoriev I."/>
        </authorList>
    </citation>
    <scope>NUCLEOTIDE SEQUENCE</scope>
    <source>
        <strain evidence="8">CBS 101060</strain>
    </source>
</reference>
<keyword evidence="9" id="KW-1185">Reference proteome</keyword>
<dbReference type="Pfam" id="PF00172">
    <property type="entry name" value="Zn_clus"/>
    <property type="match status" value="1"/>
</dbReference>
<dbReference type="PANTHER" id="PTHR31069:SF31">
    <property type="entry name" value="MONODICTYPHENONE CLUSTER TRANSCRIPTION FACTOR-RELATED"/>
    <property type="match status" value="1"/>
</dbReference>
<dbReference type="AlphaFoldDB" id="A0A9P4S3V6"/>
<dbReference type="InterPro" id="IPR050675">
    <property type="entry name" value="OAF3"/>
</dbReference>
<comment type="caution">
    <text evidence="8">The sequence shown here is derived from an EMBL/GenBank/DDBJ whole genome shotgun (WGS) entry which is preliminary data.</text>
</comment>
<proteinExistence type="predicted"/>
<evidence type="ECO:0000256" key="4">
    <source>
        <dbReference type="ARBA" id="ARBA00023163"/>
    </source>
</evidence>
<dbReference type="GO" id="GO:0000981">
    <property type="term" value="F:DNA-binding transcription factor activity, RNA polymerase II-specific"/>
    <property type="evidence" value="ECO:0007669"/>
    <property type="project" value="InterPro"/>
</dbReference>
<dbReference type="PRINTS" id="PR00755">
    <property type="entry name" value="AFLATOXINBRP"/>
</dbReference>
<feature type="region of interest" description="Disordered" evidence="6">
    <location>
        <begin position="235"/>
        <end position="254"/>
    </location>
</feature>
<sequence>MSAFGCNGKSISKKIQKLKDTCDMCSVSKVKCSKEKPHCARCEKLDFPCVYSPARRMGRPHPHRDKDRKAKVKDQELQFCSKRATSETVDPGFSVLENETYNSSTRSSSSKPHNITCGFINHDLNSLPLGQQVSNQMDEKSELFKNPDKANNTTLSRESSCRSSRLSKAESRPADGRKSPISGLGDVHSESEYTSSIRSSYDPISGVFTLCNTSIHTKSHSSTVGPFSGMRTPLNVTNDEGSPRGTGKPQVPKSPSYMEEFDLGLDCATTVMLMLQDLNMMDGIPKKCNKGADPPSVHVILNLASVCIRRISKILICPCSQKTEVGLLVAVVCNAILDVYTASLRAPRQQLTSRGYDGRNMIDLGTWDISGEKTSIMSVLEELPKIANLIVQFTKRYQDIEHHLVLDFLPALAVSLKVRLKSVISEAIDSVVKG</sequence>
<dbReference type="PROSITE" id="PS50048">
    <property type="entry name" value="ZN2_CY6_FUNGAL_2"/>
    <property type="match status" value="1"/>
</dbReference>
<dbReference type="InterPro" id="IPR036864">
    <property type="entry name" value="Zn2-C6_fun-type_DNA-bd_sf"/>
</dbReference>
<dbReference type="OrthoDB" id="5069333at2759"/>
<dbReference type="InterPro" id="IPR001138">
    <property type="entry name" value="Zn2Cys6_DnaBD"/>
</dbReference>
<feature type="domain" description="Zn(2)-C6 fungal-type" evidence="7">
    <location>
        <begin position="21"/>
        <end position="51"/>
    </location>
</feature>
<dbReference type="GO" id="GO:0003677">
    <property type="term" value="F:DNA binding"/>
    <property type="evidence" value="ECO:0007669"/>
    <property type="project" value="UniProtKB-KW"/>
</dbReference>
<feature type="compositionally biased region" description="Basic and acidic residues" evidence="6">
    <location>
        <begin position="138"/>
        <end position="148"/>
    </location>
</feature>
<dbReference type="Pfam" id="PF08493">
    <property type="entry name" value="AflR"/>
    <property type="match status" value="1"/>
</dbReference>
<evidence type="ECO:0000256" key="5">
    <source>
        <dbReference type="ARBA" id="ARBA00023242"/>
    </source>
</evidence>
<keyword evidence="4" id="KW-0804">Transcription</keyword>
<evidence type="ECO:0000259" key="7">
    <source>
        <dbReference type="PROSITE" id="PS50048"/>
    </source>
</evidence>
<evidence type="ECO:0000256" key="2">
    <source>
        <dbReference type="ARBA" id="ARBA00023015"/>
    </source>
</evidence>
<keyword evidence="5" id="KW-0539">Nucleus</keyword>
<dbReference type="Proteomes" id="UP000799429">
    <property type="component" value="Unassembled WGS sequence"/>
</dbReference>
<feature type="compositionally biased region" description="Low complexity" evidence="6">
    <location>
        <begin position="155"/>
        <end position="166"/>
    </location>
</feature>
<dbReference type="GO" id="GO:0005634">
    <property type="term" value="C:nucleus"/>
    <property type="evidence" value="ECO:0007669"/>
    <property type="project" value="InterPro"/>
</dbReference>
<dbReference type="CDD" id="cd00067">
    <property type="entry name" value="GAL4"/>
    <property type="match status" value="1"/>
</dbReference>
<gene>
    <name evidence="8" type="ORF">M501DRAFT_289531</name>
</gene>
<keyword evidence="3" id="KW-0238">DNA-binding</keyword>
<dbReference type="GO" id="GO:0045122">
    <property type="term" value="P:aflatoxin biosynthetic process"/>
    <property type="evidence" value="ECO:0007669"/>
    <property type="project" value="InterPro"/>
</dbReference>
<name>A0A9P4S3V6_9PEZI</name>
<dbReference type="PANTHER" id="PTHR31069">
    <property type="entry name" value="OLEATE-ACTIVATED TRANSCRIPTION FACTOR 1-RELATED"/>
    <property type="match status" value="1"/>
</dbReference>
<keyword evidence="2" id="KW-0805">Transcription regulation</keyword>
<feature type="region of interest" description="Disordered" evidence="6">
    <location>
        <begin position="138"/>
        <end position="188"/>
    </location>
</feature>
<dbReference type="Gene3D" id="4.10.240.10">
    <property type="entry name" value="Zn(2)-C6 fungal-type DNA-binding domain"/>
    <property type="match status" value="1"/>
</dbReference>
<dbReference type="PROSITE" id="PS00463">
    <property type="entry name" value="ZN2_CY6_FUNGAL_1"/>
    <property type="match status" value="1"/>
</dbReference>
<protein>
    <recommendedName>
        <fullName evidence="7">Zn(2)-C6 fungal-type domain-containing protein</fullName>
    </recommendedName>
</protein>